<dbReference type="SUPFAM" id="SSF63867">
    <property type="entry name" value="MoeA C-terminal domain-like"/>
    <property type="match status" value="1"/>
</dbReference>
<dbReference type="Gene3D" id="2.170.190.11">
    <property type="entry name" value="Molybdopterin biosynthesis moea protein, domain 3"/>
    <property type="match status" value="1"/>
</dbReference>
<evidence type="ECO:0000256" key="6">
    <source>
        <dbReference type="RuleBase" id="RU365090"/>
    </source>
</evidence>
<accession>A0ABV4TTG6</accession>
<dbReference type="EMBL" id="JBGUAW010000002">
    <property type="protein sequence ID" value="MFA9459866.1"/>
    <property type="molecule type" value="Genomic_DNA"/>
</dbReference>
<evidence type="ECO:0000256" key="3">
    <source>
        <dbReference type="ARBA" id="ARBA00010763"/>
    </source>
</evidence>
<evidence type="ECO:0000313" key="8">
    <source>
        <dbReference type="EMBL" id="MFA9459866.1"/>
    </source>
</evidence>
<evidence type="ECO:0000256" key="4">
    <source>
        <dbReference type="ARBA" id="ARBA00023150"/>
    </source>
</evidence>
<dbReference type="InterPro" id="IPR008284">
    <property type="entry name" value="MoCF_biosynth_CS"/>
</dbReference>
<dbReference type="NCBIfam" id="NF045515">
    <property type="entry name" value="Glp_gephyrin"/>
    <property type="match status" value="1"/>
</dbReference>
<organism evidence="8 9">
    <name type="scientific">Thiohalorhabdus methylotrophus</name>
    <dbReference type="NCBI Taxonomy" id="3242694"/>
    <lineage>
        <taxon>Bacteria</taxon>
        <taxon>Pseudomonadati</taxon>
        <taxon>Pseudomonadota</taxon>
        <taxon>Gammaproteobacteria</taxon>
        <taxon>Thiohalorhabdales</taxon>
        <taxon>Thiohalorhabdaceae</taxon>
        <taxon>Thiohalorhabdus</taxon>
    </lineage>
</organism>
<dbReference type="InterPro" id="IPR001453">
    <property type="entry name" value="MoaB/Mog_dom"/>
</dbReference>
<dbReference type="Gene3D" id="3.40.980.10">
    <property type="entry name" value="MoaB/Mog-like domain"/>
    <property type="match status" value="1"/>
</dbReference>
<dbReference type="InterPro" id="IPR036425">
    <property type="entry name" value="MoaB/Mog-like_dom_sf"/>
</dbReference>
<dbReference type="CDD" id="cd00887">
    <property type="entry name" value="MoeA"/>
    <property type="match status" value="1"/>
</dbReference>
<dbReference type="NCBIfam" id="TIGR00177">
    <property type="entry name" value="molyb_syn"/>
    <property type="match status" value="1"/>
</dbReference>
<proteinExistence type="inferred from homology"/>
<keyword evidence="6" id="KW-0479">Metal-binding</keyword>
<dbReference type="Gene3D" id="3.90.105.10">
    <property type="entry name" value="Molybdopterin biosynthesis moea protein, domain 2"/>
    <property type="match status" value="1"/>
</dbReference>
<comment type="cofactor">
    <cofactor evidence="6">
        <name>Mg(2+)</name>
        <dbReference type="ChEBI" id="CHEBI:18420"/>
    </cofactor>
</comment>
<keyword evidence="4 6" id="KW-0501">Molybdenum cofactor biosynthesis</keyword>
<dbReference type="Pfam" id="PF03454">
    <property type="entry name" value="MoeA_C"/>
    <property type="match status" value="1"/>
</dbReference>
<evidence type="ECO:0000256" key="5">
    <source>
        <dbReference type="ARBA" id="ARBA00047317"/>
    </source>
</evidence>
<comment type="function">
    <text evidence="1 6">Catalyzes the insertion of molybdate into adenylated molybdopterin with the concomitant release of AMP.</text>
</comment>
<comment type="catalytic activity">
    <reaction evidence="5">
        <text>adenylyl-molybdopterin + molybdate = Mo-molybdopterin + AMP + H(+)</text>
        <dbReference type="Rhea" id="RHEA:35047"/>
        <dbReference type="ChEBI" id="CHEBI:15378"/>
        <dbReference type="ChEBI" id="CHEBI:36264"/>
        <dbReference type="ChEBI" id="CHEBI:62727"/>
        <dbReference type="ChEBI" id="CHEBI:71302"/>
        <dbReference type="ChEBI" id="CHEBI:456215"/>
        <dbReference type="EC" id="2.10.1.1"/>
    </reaction>
</comment>
<dbReference type="SMART" id="SM00852">
    <property type="entry name" value="MoCF_biosynth"/>
    <property type="match status" value="1"/>
</dbReference>
<evidence type="ECO:0000259" key="7">
    <source>
        <dbReference type="SMART" id="SM00852"/>
    </source>
</evidence>
<reference evidence="8 9" key="1">
    <citation type="submission" date="2024-08" db="EMBL/GenBank/DDBJ databases">
        <title>Whole-genome sequencing of halo(alkali)philic microorganisms from hypersaline lakes.</title>
        <authorList>
            <person name="Sorokin D.Y."/>
            <person name="Merkel A.Y."/>
            <person name="Messina E."/>
            <person name="Yakimov M."/>
        </authorList>
    </citation>
    <scope>NUCLEOTIDE SEQUENCE [LARGE SCALE GENOMIC DNA]</scope>
    <source>
        <strain evidence="8 9">Cl-TMA</strain>
    </source>
</reference>
<evidence type="ECO:0000256" key="2">
    <source>
        <dbReference type="ARBA" id="ARBA00005046"/>
    </source>
</evidence>
<dbReference type="PANTHER" id="PTHR10192:SF5">
    <property type="entry name" value="GEPHYRIN"/>
    <property type="match status" value="1"/>
</dbReference>
<dbReference type="InterPro" id="IPR036135">
    <property type="entry name" value="MoeA_linker/N_sf"/>
</dbReference>
<comment type="pathway">
    <text evidence="2 6">Cofactor biosynthesis; molybdopterin biosynthesis.</text>
</comment>
<comment type="caution">
    <text evidence="8">The sequence shown here is derived from an EMBL/GenBank/DDBJ whole genome shotgun (WGS) entry which is preliminary data.</text>
</comment>
<sequence length="409" mass="43068">MLAVEDARNRVLQEIVSSPESETVPTADAAGRYLTEAPLARVGSPAFDNSAMDGYALRATDLGDDGGELPVAFTVAAGDDPQALPPGACARIMTGAAIPSGADSVVMQEKVTALEGRARFGERPAVGSNIRGSGEDVHPNARLAEPGERISPITVSALATAGVGTVRVARRPCVAVLSTGSELSDPGEPPAPGMIYDSNRFALLAMLRQIGVEAVDGGRVPDDLDLLRASMDSAAQYDAVITSGGVSVGEFDHVKRILEEKGEIGFWKVAIKPGKPFAFGRLGGAYFFGLPGNPVSSLVTFQQFVRPALIHWMGGTPVSVRVSAMAGSEYQRPHTSRTEFLRARLQWDGGRLVASPLTRQGSGMIWGMSRAHAYIVVEAGDHGFQAGDPVVVEPISDWCSFGEPQSRGE</sequence>
<evidence type="ECO:0000313" key="9">
    <source>
        <dbReference type="Proteomes" id="UP001575181"/>
    </source>
</evidence>
<keyword evidence="6" id="KW-0500">Molybdenum</keyword>
<evidence type="ECO:0000256" key="1">
    <source>
        <dbReference type="ARBA" id="ARBA00002901"/>
    </source>
</evidence>
<dbReference type="PANTHER" id="PTHR10192">
    <property type="entry name" value="MOLYBDOPTERIN BIOSYNTHESIS PROTEIN"/>
    <property type="match status" value="1"/>
</dbReference>
<dbReference type="InterPro" id="IPR036688">
    <property type="entry name" value="MoeA_C_domain_IV_sf"/>
</dbReference>
<dbReference type="PROSITE" id="PS01079">
    <property type="entry name" value="MOCF_BIOSYNTHESIS_2"/>
    <property type="match status" value="1"/>
</dbReference>
<dbReference type="Pfam" id="PF03453">
    <property type="entry name" value="MoeA_N"/>
    <property type="match status" value="1"/>
</dbReference>
<dbReference type="RefSeq" id="WP_373654651.1">
    <property type="nucleotide sequence ID" value="NZ_JBGUAW010000002.1"/>
</dbReference>
<keyword evidence="6" id="KW-0460">Magnesium</keyword>
<dbReference type="Proteomes" id="UP001575181">
    <property type="component" value="Unassembled WGS sequence"/>
</dbReference>
<keyword evidence="6" id="KW-0808">Transferase</keyword>
<dbReference type="Gene3D" id="2.40.340.10">
    <property type="entry name" value="MoeA, C-terminal, domain IV"/>
    <property type="match status" value="1"/>
</dbReference>
<dbReference type="SUPFAM" id="SSF63882">
    <property type="entry name" value="MoeA N-terminal region -like"/>
    <property type="match status" value="1"/>
</dbReference>
<dbReference type="Pfam" id="PF00994">
    <property type="entry name" value="MoCF_biosynth"/>
    <property type="match status" value="1"/>
</dbReference>
<keyword evidence="9" id="KW-1185">Reference proteome</keyword>
<comment type="similarity">
    <text evidence="3 6">Belongs to the MoeA family.</text>
</comment>
<gene>
    <name evidence="8" type="primary">glp</name>
    <name evidence="8" type="ORF">ACERLL_03395</name>
</gene>
<dbReference type="InterPro" id="IPR005110">
    <property type="entry name" value="MoeA_linker/N"/>
</dbReference>
<protein>
    <recommendedName>
        <fullName evidence="6">Molybdopterin molybdenumtransferase</fullName>
        <ecNumber evidence="6">2.10.1.1</ecNumber>
    </recommendedName>
</protein>
<dbReference type="SUPFAM" id="SSF53218">
    <property type="entry name" value="Molybdenum cofactor biosynthesis proteins"/>
    <property type="match status" value="1"/>
</dbReference>
<feature type="domain" description="MoaB/Mog" evidence="7">
    <location>
        <begin position="175"/>
        <end position="311"/>
    </location>
</feature>
<dbReference type="InterPro" id="IPR038987">
    <property type="entry name" value="MoeA-like"/>
</dbReference>
<dbReference type="InterPro" id="IPR005111">
    <property type="entry name" value="MoeA_C_domain_IV"/>
</dbReference>
<dbReference type="EC" id="2.10.1.1" evidence="6"/>
<name>A0ABV4TTG6_9GAMM</name>